<evidence type="ECO:0000256" key="1">
    <source>
        <dbReference type="SAM" id="MobiDB-lite"/>
    </source>
</evidence>
<feature type="region of interest" description="Disordered" evidence="1">
    <location>
        <begin position="26"/>
        <end position="58"/>
    </location>
</feature>
<evidence type="ECO:0000313" key="3">
    <source>
        <dbReference type="Proteomes" id="UP000094960"/>
    </source>
</evidence>
<organism evidence="2 3">
    <name type="scientific">Streptomyces fodineus</name>
    <dbReference type="NCBI Taxonomy" id="1904616"/>
    <lineage>
        <taxon>Bacteria</taxon>
        <taxon>Bacillati</taxon>
        <taxon>Actinomycetota</taxon>
        <taxon>Actinomycetes</taxon>
        <taxon>Kitasatosporales</taxon>
        <taxon>Streptomycetaceae</taxon>
        <taxon>Streptomyces</taxon>
    </lineage>
</organism>
<feature type="compositionally biased region" description="Basic and acidic residues" evidence="1">
    <location>
        <begin position="114"/>
        <end position="123"/>
    </location>
</feature>
<name>A0A1D7YBK4_9ACTN</name>
<proteinExistence type="predicted"/>
<evidence type="ECO:0000313" key="2">
    <source>
        <dbReference type="EMBL" id="AOR33003.1"/>
    </source>
</evidence>
<keyword evidence="3" id="KW-1185">Reference proteome</keyword>
<dbReference type="KEGG" id="spun:BFF78_19780"/>
<accession>A0A1D7YBK4</accession>
<gene>
    <name evidence="2" type="ORF">BFF78_19780</name>
</gene>
<feature type="region of interest" description="Disordered" evidence="1">
    <location>
        <begin position="104"/>
        <end position="123"/>
    </location>
</feature>
<reference evidence="3" key="1">
    <citation type="submission" date="2016-09" db="EMBL/GenBank/DDBJ databases">
        <title>Streptomyces puniciscabiei strain:TW1S1 Genome sequencing and assembly.</title>
        <authorList>
            <person name="Kim M.-K."/>
            <person name="Kim S.B."/>
        </authorList>
    </citation>
    <scope>NUCLEOTIDE SEQUENCE [LARGE SCALE GENOMIC DNA]</scope>
    <source>
        <strain evidence="3">TW1S1</strain>
    </source>
</reference>
<feature type="region of interest" description="Disordered" evidence="1">
    <location>
        <begin position="247"/>
        <end position="275"/>
    </location>
</feature>
<dbReference type="EMBL" id="CP017248">
    <property type="protein sequence ID" value="AOR33003.1"/>
    <property type="molecule type" value="Genomic_DNA"/>
</dbReference>
<protein>
    <submittedName>
        <fullName evidence="2">Uncharacterized protein</fullName>
    </submittedName>
</protein>
<dbReference type="AlphaFoldDB" id="A0A1D7YBK4"/>
<dbReference type="Proteomes" id="UP000094960">
    <property type="component" value="Chromosome"/>
</dbReference>
<sequence length="293" mass="29206">MCRGGDGGDGGEVGAGEPAYVVVGQARREQRSADDVLAEGDGPGAQAQQQAVGGGGTGAALGLHQDLPRLEGRGAVPVVAGEAAVEGDARSVVQVGEGRADIADLRGRGQGRGGDGDVRPAQHPVDELGRPVVQLAVPMGGDPEGVLDGGAAPVLRLHLHPAQPVLRVQAGADLPAPAAPLDMGPPGAELRGVEVGAEVAGRTAAGQVEDMVAVGEPGDEVARAVEGDQVLAVGAVLERGRRVDLGERGAAQRGQSEVRREGGGHPTATCSRGSVSWASWASWAPADLSGARG</sequence>